<keyword evidence="1" id="KW-0812">Transmembrane</keyword>
<keyword evidence="3" id="KW-1185">Reference proteome</keyword>
<accession>A0A6H9YG71</accession>
<feature type="transmembrane region" description="Helical" evidence="1">
    <location>
        <begin position="12"/>
        <end position="32"/>
    </location>
</feature>
<evidence type="ECO:0000313" key="3">
    <source>
        <dbReference type="Proteomes" id="UP000468735"/>
    </source>
</evidence>
<keyword evidence="1" id="KW-0472">Membrane</keyword>
<proteinExistence type="predicted"/>
<sequence length="136" mass="14605">MACEASAGDQDRYLLGVVVAAALTGMAIWFLLQAAAGDPKLRIDAIRTGMTVGLGAKPEPSRLRHEKAVAGVADSALGPFRGSPAHDDLGRAWEQVTIADELLWFGVTTKDGTPRTCRDSFLREWHVEHAPLQLGI</sequence>
<evidence type="ECO:0000256" key="1">
    <source>
        <dbReference type="SAM" id="Phobius"/>
    </source>
</evidence>
<dbReference type="EMBL" id="WBMT01000018">
    <property type="protein sequence ID" value="KAB2343754.1"/>
    <property type="molecule type" value="Genomic_DNA"/>
</dbReference>
<dbReference type="Proteomes" id="UP000468735">
    <property type="component" value="Unassembled WGS sequence"/>
</dbReference>
<comment type="caution">
    <text evidence="2">The sequence shown here is derived from an EMBL/GenBank/DDBJ whole genome shotgun (WGS) entry which is preliminary data.</text>
</comment>
<gene>
    <name evidence="2" type="ORF">F8566_34135</name>
</gene>
<name>A0A6H9YG71_9ACTN</name>
<evidence type="ECO:0000313" key="2">
    <source>
        <dbReference type="EMBL" id="KAB2343754.1"/>
    </source>
</evidence>
<dbReference type="AlphaFoldDB" id="A0A6H9YG71"/>
<organism evidence="2 3">
    <name type="scientific">Actinomadura rudentiformis</name>
    <dbReference type="NCBI Taxonomy" id="359158"/>
    <lineage>
        <taxon>Bacteria</taxon>
        <taxon>Bacillati</taxon>
        <taxon>Actinomycetota</taxon>
        <taxon>Actinomycetes</taxon>
        <taxon>Streptosporangiales</taxon>
        <taxon>Thermomonosporaceae</taxon>
        <taxon>Actinomadura</taxon>
    </lineage>
</organism>
<reference evidence="2 3" key="1">
    <citation type="submission" date="2019-09" db="EMBL/GenBank/DDBJ databases">
        <title>Actinomadura physcomitrii sp. nov., a novel actinomycete isolated from moss [Physcomitrium sphaericum (Ludw) Fuernr].</title>
        <authorList>
            <person name="Zhuang X."/>
            <person name="Liu C."/>
        </authorList>
    </citation>
    <scope>NUCLEOTIDE SEQUENCE [LARGE SCALE GENOMIC DNA]</scope>
    <source>
        <strain evidence="2 3">HMC1</strain>
    </source>
</reference>
<keyword evidence="1" id="KW-1133">Transmembrane helix</keyword>
<dbReference type="RefSeq" id="WP_151565978.1">
    <property type="nucleotide sequence ID" value="NZ_WBMT01000018.1"/>
</dbReference>
<protein>
    <submittedName>
        <fullName evidence="2">Uncharacterized protein</fullName>
    </submittedName>
</protein>